<feature type="transmembrane region" description="Helical" evidence="9">
    <location>
        <begin position="29"/>
        <end position="52"/>
    </location>
</feature>
<protein>
    <submittedName>
        <fullName evidence="10">Permease</fullName>
    </submittedName>
</protein>
<comment type="similarity">
    <text evidence="3">Belongs to the LptF/LptG family.</text>
</comment>
<keyword evidence="6 9" id="KW-1133">Transmembrane helix</keyword>
<dbReference type="Proteomes" id="UP000254191">
    <property type="component" value="Unassembled WGS sequence"/>
</dbReference>
<keyword evidence="5 9" id="KW-0812">Transmembrane</keyword>
<dbReference type="EMBL" id="UGTS01000003">
    <property type="protein sequence ID" value="SUC18209.1"/>
    <property type="molecule type" value="Genomic_DNA"/>
</dbReference>
<evidence type="ECO:0000313" key="12">
    <source>
        <dbReference type="Proteomes" id="UP000251485"/>
    </source>
</evidence>
<comment type="subcellular location">
    <subcellularLocation>
        <location evidence="2">Cell membrane</location>
        <topology evidence="2">Multi-pass membrane protein</topology>
    </subcellularLocation>
</comment>
<proteinExistence type="inferred from homology"/>
<sequence>MGLRVVTGIAFGFLFYIVNEVSGRLSLVYGIPAVVAALVPGMLFLVLSLWLLMRRNR</sequence>
<comment type="subunit">
    <text evidence="8">Component of the lipopolysaccharide transport and assembly complex. The LptBFG transporter is composed of two ATP-binding proteins (LptB) and two transmembrane proteins (LptF and LptG).</text>
</comment>
<dbReference type="InterPro" id="IPR005495">
    <property type="entry name" value="LptG/LptF_permease"/>
</dbReference>
<dbReference type="Proteomes" id="UP000251485">
    <property type="component" value="Unassembled WGS sequence"/>
</dbReference>
<evidence type="ECO:0000313" key="10">
    <source>
        <dbReference type="EMBL" id="SPY96531.1"/>
    </source>
</evidence>
<evidence type="ECO:0000313" key="13">
    <source>
        <dbReference type="Proteomes" id="UP000254191"/>
    </source>
</evidence>
<evidence type="ECO:0000256" key="4">
    <source>
        <dbReference type="ARBA" id="ARBA00022475"/>
    </source>
</evidence>
<dbReference type="EMBL" id="UAUE01000016">
    <property type="protein sequence ID" value="SPY96531.1"/>
    <property type="molecule type" value="Genomic_DNA"/>
</dbReference>
<evidence type="ECO:0000256" key="2">
    <source>
        <dbReference type="ARBA" id="ARBA00004651"/>
    </source>
</evidence>
<accession>A0A2X2BNQ5</accession>
<evidence type="ECO:0000256" key="5">
    <source>
        <dbReference type="ARBA" id="ARBA00022692"/>
    </source>
</evidence>
<name>A0A2X2BNQ5_PROMI</name>
<dbReference type="Pfam" id="PF03739">
    <property type="entry name" value="LptF_LptG"/>
    <property type="match status" value="1"/>
</dbReference>
<evidence type="ECO:0000256" key="1">
    <source>
        <dbReference type="ARBA" id="ARBA00002265"/>
    </source>
</evidence>
<evidence type="ECO:0000256" key="8">
    <source>
        <dbReference type="ARBA" id="ARBA00026081"/>
    </source>
</evidence>
<keyword evidence="7 9" id="KW-0472">Membrane</keyword>
<dbReference type="AlphaFoldDB" id="A0A2X2BNQ5"/>
<reference evidence="12 13" key="1">
    <citation type="submission" date="2018-06" db="EMBL/GenBank/DDBJ databases">
        <authorList>
            <consortium name="Pathogen Informatics"/>
            <person name="Doyle S."/>
        </authorList>
    </citation>
    <scope>NUCLEOTIDE SEQUENCE [LARGE SCALE GENOMIC DNA]</scope>
    <source>
        <strain evidence="10 12">NCTC10975</strain>
        <strain evidence="11 13">NCTC11938</strain>
    </source>
</reference>
<evidence type="ECO:0000256" key="9">
    <source>
        <dbReference type="SAM" id="Phobius"/>
    </source>
</evidence>
<evidence type="ECO:0000256" key="7">
    <source>
        <dbReference type="ARBA" id="ARBA00023136"/>
    </source>
</evidence>
<evidence type="ECO:0000256" key="3">
    <source>
        <dbReference type="ARBA" id="ARBA00007725"/>
    </source>
</evidence>
<gene>
    <name evidence="10" type="primary">lptG_1</name>
    <name evidence="11" type="synonym">lptG_2</name>
    <name evidence="10" type="ORF">NCTC10975_02250</name>
    <name evidence="11" type="ORF">NCTC11938_00526</name>
</gene>
<comment type="function">
    <text evidence="1">Part of the ABC transporter complex LptBFG involved in the translocation of lipopolysaccharide (LPS) from the inner membrane to the outer membrane.</text>
</comment>
<keyword evidence="4" id="KW-1003">Cell membrane</keyword>
<organism evidence="10 12">
    <name type="scientific">Proteus mirabilis</name>
    <dbReference type="NCBI Taxonomy" id="584"/>
    <lineage>
        <taxon>Bacteria</taxon>
        <taxon>Pseudomonadati</taxon>
        <taxon>Pseudomonadota</taxon>
        <taxon>Gammaproteobacteria</taxon>
        <taxon>Enterobacterales</taxon>
        <taxon>Morganellaceae</taxon>
        <taxon>Proteus</taxon>
    </lineage>
</organism>
<evidence type="ECO:0000313" key="11">
    <source>
        <dbReference type="EMBL" id="SUC18209.1"/>
    </source>
</evidence>
<dbReference type="GO" id="GO:0005886">
    <property type="term" value="C:plasma membrane"/>
    <property type="evidence" value="ECO:0007669"/>
    <property type="project" value="UniProtKB-SubCell"/>
</dbReference>
<evidence type="ECO:0000256" key="6">
    <source>
        <dbReference type="ARBA" id="ARBA00022989"/>
    </source>
</evidence>